<dbReference type="Proteomes" id="UP001190640">
    <property type="component" value="Chromosome 13"/>
</dbReference>
<feature type="compositionally biased region" description="Polar residues" evidence="1">
    <location>
        <begin position="138"/>
        <end position="151"/>
    </location>
</feature>
<dbReference type="CTD" id="106047501"/>
<feature type="chain" id="PRO_5041641669" evidence="2">
    <location>
        <begin position="19"/>
        <end position="430"/>
    </location>
</feature>
<feature type="signal peptide" evidence="2">
    <location>
        <begin position="1"/>
        <end position="18"/>
    </location>
</feature>
<dbReference type="AlphaFoldDB" id="A0AA97KBB4"/>
<dbReference type="KEGG" id="emc:129341331"/>
<accession>A0AA97KBB4</accession>
<dbReference type="InterPro" id="IPR027932">
    <property type="entry name" value="DUF4606"/>
</dbReference>
<evidence type="ECO:0000256" key="1">
    <source>
        <dbReference type="SAM" id="MobiDB-lite"/>
    </source>
</evidence>
<dbReference type="GeneID" id="129341331"/>
<gene>
    <name evidence="4" type="primary">C13H8orf48</name>
</gene>
<feature type="compositionally biased region" description="Acidic residues" evidence="1">
    <location>
        <begin position="199"/>
        <end position="209"/>
    </location>
</feature>
<dbReference type="Pfam" id="PF15379">
    <property type="entry name" value="DUF4606"/>
    <property type="match status" value="1"/>
</dbReference>
<keyword evidence="2" id="KW-0732">Signal</keyword>
<evidence type="ECO:0000256" key="2">
    <source>
        <dbReference type="SAM" id="SignalP"/>
    </source>
</evidence>
<keyword evidence="3" id="KW-1185">Reference proteome</keyword>
<dbReference type="PANTHER" id="PTHR35256:SF1">
    <property type="entry name" value="EXPRESSED SEQUENCE AI429214"/>
    <property type="match status" value="1"/>
</dbReference>
<feature type="compositionally biased region" description="Polar residues" evidence="1">
    <location>
        <begin position="210"/>
        <end position="219"/>
    </location>
</feature>
<name>A0AA97KBB4_EUBMA</name>
<reference evidence="4" key="1">
    <citation type="submission" date="2025-08" db="UniProtKB">
        <authorList>
            <consortium name="RefSeq"/>
        </authorList>
    </citation>
    <scope>IDENTIFICATION</scope>
    <source>
        <tissue evidence="4">Blood</tissue>
    </source>
</reference>
<dbReference type="RefSeq" id="XP_054852441.1">
    <property type="nucleotide sequence ID" value="XM_054996466.1"/>
</dbReference>
<sequence>MEGRLALCALLLLSGTLAEDVEELWCDWVEVEEWPALGSHCPAVPDGGNVTICCSCCCPSSWWLSQEDALDQEERLAEDKPTAASGAATHDTRNACGTQVRGHLERGEGKERGAVAPREPWQRERPTDPASKLRRLSTLVTSWADNSNKGTAEQMELSRDCSSTIPDYSEDTFASFSEEEGERCRQYENESFESYYSGEELEWPAESDQSENTRQPSSQNDEEQEKDFLNSTVAENSRIQKWISLLKVDRPTTELAECASKPENALIKATEASEKELYALRYFCTIKINQLGHLPSSVLLNMHKHNNQKPGFTSEKVLMHGVNHIVPDQLVNKLHLKNIKETMKQLAETEMHQPSQCLDCKKKRAELAKDTFLRRKKTLMEWILLQEKLENHIYTKDALVLIGEIHQSLPKPSEDPRNIWQELNKRALQA</sequence>
<feature type="region of interest" description="Disordered" evidence="1">
    <location>
        <begin position="198"/>
        <end position="231"/>
    </location>
</feature>
<dbReference type="PANTHER" id="PTHR35256">
    <property type="entry name" value="CHROMOSOME 8 OPEN READING FRAME 48"/>
    <property type="match status" value="1"/>
</dbReference>
<proteinExistence type="predicted"/>
<evidence type="ECO:0000313" key="4">
    <source>
        <dbReference type="RefSeq" id="XP_054852441.1"/>
    </source>
</evidence>
<protein>
    <submittedName>
        <fullName evidence="4">Uncharacterized protein C8orf48 homolog</fullName>
    </submittedName>
</protein>
<feature type="compositionally biased region" description="Basic and acidic residues" evidence="1">
    <location>
        <begin position="103"/>
        <end position="113"/>
    </location>
</feature>
<evidence type="ECO:0000313" key="3">
    <source>
        <dbReference type="Proteomes" id="UP001190640"/>
    </source>
</evidence>
<organism evidence="3 4">
    <name type="scientific">Eublepharis macularius</name>
    <name type="common">Leopard gecko</name>
    <name type="synonym">Cyrtodactylus macularius</name>
    <dbReference type="NCBI Taxonomy" id="481883"/>
    <lineage>
        <taxon>Eukaryota</taxon>
        <taxon>Metazoa</taxon>
        <taxon>Chordata</taxon>
        <taxon>Craniata</taxon>
        <taxon>Vertebrata</taxon>
        <taxon>Euteleostomi</taxon>
        <taxon>Lepidosauria</taxon>
        <taxon>Squamata</taxon>
        <taxon>Bifurcata</taxon>
        <taxon>Gekkota</taxon>
        <taxon>Eublepharidae</taxon>
        <taxon>Eublepharinae</taxon>
        <taxon>Eublepharis</taxon>
    </lineage>
</organism>
<feature type="region of interest" description="Disordered" evidence="1">
    <location>
        <begin position="103"/>
        <end position="183"/>
    </location>
</feature>